<dbReference type="Proteomes" id="UP001212997">
    <property type="component" value="Unassembled WGS sequence"/>
</dbReference>
<dbReference type="EMBL" id="JANAWD010000174">
    <property type="protein sequence ID" value="KAJ3484836.1"/>
    <property type="molecule type" value="Genomic_DNA"/>
</dbReference>
<name>A0AAD5V2Z6_9APHY</name>
<gene>
    <name evidence="1" type="ORF">NLI96_g5366</name>
</gene>
<keyword evidence="2" id="KW-1185">Reference proteome</keyword>
<dbReference type="AlphaFoldDB" id="A0AAD5V2Z6"/>
<reference evidence="1" key="1">
    <citation type="submission" date="2022-07" db="EMBL/GenBank/DDBJ databases">
        <title>Genome Sequence of Physisporinus lineatus.</title>
        <authorList>
            <person name="Buettner E."/>
        </authorList>
    </citation>
    <scope>NUCLEOTIDE SEQUENCE</scope>
    <source>
        <strain evidence="1">VT162</strain>
    </source>
</reference>
<proteinExistence type="predicted"/>
<comment type="caution">
    <text evidence="1">The sequence shown here is derived from an EMBL/GenBank/DDBJ whole genome shotgun (WGS) entry which is preliminary data.</text>
</comment>
<organism evidence="1 2">
    <name type="scientific">Meripilus lineatus</name>
    <dbReference type="NCBI Taxonomy" id="2056292"/>
    <lineage>
        <taxon>Eukaryota</taxon>
        <taxon>Fungi</taxon>
        <taxon>Dikarya</taxon>
        <taxon>Basidiomycota</taxon>
        <taxon>Agaricomycotina</taxon>
        <taxon>Agaricomycetes</taxon>
        <taxon>Polyporales</taxon>
        <taxon>Meripilaceae</taxon>
        <taxon>Meripilus</taxon>
    </lineage>
</organism>
<evidence type="ECO:0000313" key="1">
    <source>
        <dbReference type="EMBL" id="KAJ3484836.1"/>
    </source>
</evidence>
<protein>
    <submittedName>
        <fullName evidence="1">Uncharacterized protein</fullName>
    </submittedName>
</protein>
<evidence type="ECO:0000313" key="2">
    <source>
        <dbReference type="Proteomes" id="UP001212997"/>
    </source>
</evidence>
<sequence>MFLRYVRAETIQPSLESTRVTDVLVIADIDMRWVSRSEDMHRSISYDFAIEDFKRIMKASRSDVPIHCQEPLLGNTLSWLASAVSMHIA</sequence>
<accession>A0AAD5V2Z6</accession>